<evidence type="ECO:0000259" key="6">
    <source>
        <dbReference type="PROSITE" id="PS50157"/>
    </source>
</evidence>
<dbReference type="AlphaFoldDB" id="A0A9Q0RQQ7"/>
<organism evidence="7 8">
    <name type="scientific">Blomia tropicalis</name>
    <name type="common">Mite</name>
    <dbReference type="NCBI Taxonomy" id="40697"/>
    <lineage>
        <taxon>Eukaryota</taxon>
        <taxon>Metazoa</taxon>
        <taxon>Ecdysozoa</taxon>
        <taxon>Arthropoda</taxon>
        <taxon>Chelicerata</taxon>
        <taxon>Arachnida</taxon>
        <taxon>Acari</taxon>
        <taxon>Acariformes</taxon>
        <taxon>Sarcoptiformes</taxon>
        <taxon>Astigmata</taxon>
        <taxon>Glycyphagoidea</taxon>
        <taxon>Echimyopodidae</taxon>
        <taxon>Blomia</taxon>
    </lineage>
</organism>
<dbReference type="InterPro" id="IPR013087">
    <property type="entry name" value="Znf_C2H2_type"/>
</dbReference>
<gene>
    <name evidence="7" type="ORF">RDWZM_001541</name>
</gene>
<dbReference type="SUPFAM" id="SSF57667">
    <property type="entry name" value="beta-beta-alpha zinc fingers"/>
    <property type="match status" value="1"/>
</dbReference>
<comment type="caution">
    <text evidence="7">The sequence shown here is derived from an EMBL/GenBank/DDBJ whole genome shotgun (WGS) entry which is preliminary data.</text>
</comment>
<sequence>MATLQPSLIFTLVDSFFETKKIEVKQQVQNSIDLAIENVFKQLVIQVKQLLVPQYKPESETVQCSPKDLFANSSNCQQQRNKPMESTRKFFKSRRLSTTSNEMEKTEKQLKQVKIQNQSGTIDMEISYQKPVSEHESCTSGDYRNSEEIDEYEIESIGECRNSTPSRRSGIRSKTHICTFIDCGKVFTSLYNFKRHQRFHVGAKPYLCKWSGCSFASITSTNTIKHIKNHLKHLPTSEGEIDPKTYMEVDNDLLNQDWTSSLDDSLNL</sequence>
<proteinExistence type="predicted"/>
<dbReference type="EMBL" id="JAPWDV010000001">
    <property type="protein sequence ID" value="KAJ6222996.1"/>
    <property type="molecule type" value="Genomic_DNA"/>
</dbReference>
<dbReference type="GO" id="GO:0000981">
    <property type="term" value="F:DNA-binding transcription factor activity, RNA polymerase II-specific"/>
    <property type="evidence" value="ECO:0007669"/>
    <property type="project" value="TreeGrafter"/>
</dbReference>
<keyword evidence="8" id="KW-1185">Reference proteome</keyword>
<dbReference type="Proteomes" id="UP001142055">
    <property type="component" value="Chromosome 1"/>
</dbReference>
<keyword evidence="3" id="KW-0862">Zinc</keyword>
<dbReference type="PROSITE" id="PS50157">
    <property type="entry name" value="ZINC_FINGER_C2H2_2"/>
    <property type="match status" value="1"/>
</dbReference>
<dbReference type="GO" id="GO:0008270">
    <property type="term" value="F:zinc ion binding"/>
    <property type="evidence" value="ECO:0007669"/>
    <property type="project" value="UniProtKB-KW"/>
</dbReference>
<evidence type="ECO:0000313" key="7">
    <source>
        <dbReference type="EMBL" id="KAJ6222996.1"/>
    </source>
</evidence>
<reference evidence="7" key="1">
    <citation type="submission" date="2022-12" db="EMBL/GenBank/DDBJ databases">
        <title>Genome assemblies of Blomia tropicalis.</title>
        <authorList>
            <person name="Cui Y."/>
        </authorList>
    </citation>
    <scope>NUCLEOTIDE SEQUENCE</scope>
    <source>
        <tissue evidence="7">Adult mites</tissue>
    </source>
</reference>
<evidence type="ECO:0000256" key="1">
    <source>
        <dbReference type="ARBA" id="ARBA00022723"/>
    </source>
</evidence>
<evidence type="ECO:0000256" key="5">
    <source>
        <dbReference type="SAM" id="MobiDB-lite"/>
    </source>
</evidence>
<dbReference type="SMART" id="SM00355">
    <property type="entry name" value="ZnF_C2H2"/>
    <property type="match status" value="2"/>
</dbReference>
<protein>
    <recommendedName>
        <fullName evidence="6">C2H2-type domain-containing protein</fullName>
    </recommendedName>
</protein>
<name>A0A9Q0RQQ7_BLOTA</name>
<keyword evidence="2 4" id="KW-0863">Zinc-finger</keyword>
<dbReference type="GO" id="GO:0000978">
    <property type="term" value="F:RNA polymerase II cis-regulatory region sequence-specific DNA binding"/>
    <property type="evidence" value="ECO:0007669"/>
    <property type="project" value="TreeGrafter"/>
</dbReference>
<dbReference type="Gene3D" id="3.30.160.60">
    <property type="entry name" value="Classic Zinc Finger"/>
    <property type="match status" value="2"/>
</dbReference>
<accession>A0A9Q0RQQ7</accession>
<dbReference type="PROSITE" id="PS00028">
    <property type="entry name" value="ZINC_FINGER_C2H2_1"/>
    <property type="match status" value="1"/>
</dbReference>
<evidence type="ECO:0000256" key="4">
    <source>
        <dbReference type="PROSITE-ProRule" id="PRU00042"/>
    </source>
</evidence>
<feature type="domain" description="C2H2-type" evidence="6">
    <location>
        <begin position="176"/>
        <end position="205"/>
    </location>
</feature>
<feature type="region of interest" description="Disordered" evidence="5">
    <location>
        <begin position="75"/>
        <end position="107"/>
    </location>
</feature>
<dbReference type="InterPro" id="IPR036236">
    <property type="entry name" value="Znf_C2H2_sf"/>
</dbReference>
<dbReference type="Pfam" id="PF00096">
    <property type="entry name" value="zf-C2H2"/>
    <property type="match status" value="1"/>
</dbReference>
<dbReference type="PANTHER" id="PTHR23235:SF156">
    <property type="entry name" value="KRUPPEL-LIKE FACTOR 18"/>
    <property type="match status" value="1"/>
</dbReference>
<evidence type="ECO:0000256" key="3">
    <source>
        <dbReference type="ARBA" id="ARBA00022833"/>
    </source>
</evidence>
<keyword evidence="1" id="KW-0479">Metal-binding</keyword>
<evidence type="ECO:0000313" key="8">
    <source>
        <dbReference type="Proteomes" id="UP001142055"/>
    </source>
</evidence>
<evidence type="ECO:0000256" key="2">
    <source>
        <dbReference type="ARBA" id="ARBA00022771"/>
    </source>
</evidence>
<dbReference type="PANTHER" id="PTHR23235">
    <property type="entry name" value="KRUEPPEL-LIKE TRANSCRIPTION FACTOR"/>
    <property type="match status" value="1"/>
</dbReference>